<name>S2JIU2_MUCC1</name>
<reference evidence="2" key="1">
    <citation type="submission" date="2013-05" db="EMBL/GenBank/DDBJ databases">
        <title>The Genome sequence of Mucor circinelloides f. circinelloides 1006PhL.</title>
        <authorList>
            <consortium name="The Broad Institute Genomics Platform"/>
            <person name="Cuomo C."/>
            <person name="Earl A."/>
            <person name="Findley K."/>
            <person name="Lee S.C."/>
            <person name="Walker B."/>
            <person name="Young S."/>
            <person name="Zeng Q."/>
            <person name="Gargeya S."/>
            <person name="Fitzgerald M."/>
            <person name="Haas B."/>
            <person name="Abouelleil A."/>
            <person name="Allen A.W."/>
            <person name="Alvarado L."/>
            <person name="Arachchi H.M."/>
            <person name="Berlin A.M."/>
            <person name="Chapman S.B."/>
            <person name="Gainer-Dewar J."/>
            <person name="Goldberg J."/>
            <person name="Griggs A."/>
            <person name="Gujja S."/>
            <person name="Hansen M."/>
            <person name="Howarth C."/>
            <person name="Imamovic A."/>
            <person name="Ireland A."/>
            <person name="Larimer J."/>
            <person name="McCowan C."/>
            <person name="Murphy C."/>
            <person name="Pearson M."/>
            <person name="Poon T.W."/>
            <person name="Priest M."/>
            <person name="Roberts A."/>
            <person name="Saif S."/>
            <person name="Shea T."/>
            <person name="Sisk P."/>
            <person name="Sykes S."/>
            <person name="Wortman J."/>
            <person name="Nusbaum C."/>
            <person name="Birren B."/>
        </authorList>
    </citation>
    <scope>NUCLEOTIDE SEQUENCE [LARGE SCALE GENOMIC DNA]</scope>
    <source>
        <strain evidence="2">1006PhL</strain>
    </source>
</reference>
<dbReference type="VEuPathDB" id="FungiDB:HMPREF1544_04753"/>
<organism evidence="1 2">
    <name type="scientific">Mucor circinelloides f. circinelloides (strain 1006PhL)</name>
    <name type="common">Mucormycosis agent</name>
    <name type="synonym">Calyptromyces circinelloides</name>
    <dbReference type="NCBI Taxonomy" id="1220926"/>
    <lineage>
        <taxon>Eukaryota</taxon>
        <taxon>Fungi</taxon>
        <taxon>Fungi incertae sedis</taxon>
        <taxon>Mucoromycota</taxon>
        <taxon>Mucoromycotina</taxon>
        <taxon>Mucoromycetes</taxon>
        <taxon>Mucorales</taxon>
        <taxon>Mucorineae</taxon>
        <taxon>Mucoraceae</taxon>
        <taxon>Mucor</taxon>
    </lineage>
</organism>
<keyword evidence="2" id="KW-1185">Reference proteome</keyword>
<dbReference type="InParanoid" id="S2JIU2"/>
<sequence>MYRHIRLDNWKHQQRIKFVEHLNESLYLCQQTQSATNEQHSVSRSAFQDFLQLALTSNIRTSRGYWSPVDLEVAIDVISNPDFAKLDRLEQLPCTIKFGETYMRLLQLCKESLKPISFTIRSNTNQHDMASMVNSMDQSKKLTRMIIIDNGEI</sequence>
<evidence type="ECO:0000313" key="1">
    <source>
        <dbReference type="EMBL" id="EPB88402.1"/>
    </source>
</evidence>
<accession>S2JIU2</accession>
<gene>
    <name evidence="1" type="ORF">HMPREF1544_04753</name>
</gene>
<dbReference type="Proteomes" id="UP000014254">
    <property type="component" value="Unassembled WGS sequence"/>
</dbReference>
<proteinExistence type="predicted"/>
<dbReference type="AlphaFoldDB" id="S2JIU2"/>
<evidence type="ECO:0000313" key="2">
    <source>
        <dbReference type="Proteomes" id="UP000014254"/>
    </source>
</evidence>
<protein>
    <submittedName>
        <fullName evidence="1">Uncharacterized protein</fullName>
    </submittedName>
</protein>
<dbReference type="EMBL" id="KE123951">
    <property type="protein sequence ID" value="EPB88402.1"/>
    <property type="molecule type" value="Genomic_DNA"/>
</dbReference>